<keyword evidence="1" id="KW-1133">Transmembrane helix</keyword>
<name>A0A9N9R8P4_9NEOP</name>
<feature type="transmembrane region" description="Helical" evidence="1">
    <location>
        <begin position="12"/>
        <end position="32"/>
    </location>
</feature>
<accession>A0A9N9R8P4</accession>
<keyword evidence="3" id="KW-1185">Reference proteome</keyword>
<reference evidence="2" key="2">
    <citation type="submission" date="2022-10" db="EMBL/GenBank/DDBJ databases">
        <authorList>
            <consortium name="ENA_rothamsted_submissions"/>
            <consortium name="culmorum"/>
            <person name="King R."/>
        </authorList>
    </citation>
    <scope>NUCLEOTIDE SEQUENCE</scope>
</reference>
<proteinExistence type="predicted"/>
<evidence type="ECO:0000313" key="2">
    <source>
        <dbReference type="EMBL" id="CAG9791617.1"/>
    </source>
</evidence>
<dbReference type="EMBL" id="OU893334">
    <property type="protein sequence ID" value="CAG9791617.1"/>
    <property type="molecule type" value="Genomic_DNA"/>
</dbReference>
<keyword evidence="1" id="KW-0472">Membrane</keyword>
<dbReference type="SUPFAM" id="SSF53474">
    <property type="entry name" value="alpha/beta-Hydrolases"/>
    <property type="match status" value="1"/>
</dbReference>
<sequence length="223" mass="25500">MIIIQKLTPKRSFYLLGYEFGVLVALEIASILENKGLTGTVFMLGGTPLDICNSFNHRFKNISAEDQQNALIKHMYTLITSKNYTEIENELGANKSWNDKVECLVRKLPSNIQYTQILLQGVYAKIKMLQKYDFKQHKLHSQLVLIRAKLPIPDVDTLESFPKEMKVHNIRAVLAHADKDLACSNIVNKYLDKNIIEAYENSNQCDTVLKSDEFVKNMVSESE</sequence>
<dbReference type="OrthoDB" id="329835at2759"/>
<dbReference type="Proteomes" id="UP001153714">
    <property type="component" value="Chromosome 3"/>
</dbReference>
<dbReference type="Gene3D" id="3.40.50.1820">
    <property type="entry name" value="alpha/beta hydrolase"/>
    <property type="match status" value="1"/>
</dbReference>
<reference evidence="2" key="1">
    <citation type="submission" date="2021-12" db="EMBL/GenBank/DDBJ databases">
        <authorList>
            <person name="King R."/>
        </authorList>
    </citation>
    <scope>NUCLEOTIDE SEQUENCE</scope>
</reference>
<keyword evidence="1" id="KW-0812">Transmembrane</keyword>
<dbReference type="InterPro" id="IPR029058">
    <property type="entry name" value="AB_hydrolase_fold"/>
</dbReference>
<gene>
    <name evidence="2" type="ORF">DIATSA_LOCUS9221</name>
</gene>
<evidence type="ECO:0000256" key="1">
    <source>
        <dbReference type="SAM" id="Phobius"/>
    </source>
</evidence>
<dbReference type="AlphaFoldDB" id="A0A9N9R8P4"/>
<protein>
    <submittedName>
        <fullName evidence="2">Uncharacterized protein</fullName>
    </submittedName>
</protein>
<evidence type="ECO:0000313" key="3">
    <source>
        <dbReference type="Proteomes" id="UP001153714"/>
    </source>
</evidence>
<organism evidence="2 3">
    <name type="scientific">Diatraea saccharalis</name>
    <name type="common">sugarcane borer</name>
    <dbReference type="NCBI Taxonomy" id="40085"/>
    <lineage>
        <taxon>Eukaryota</taxon>
        <taxon>Metazoa</taxon>
        <taxon>Ecdysozoa</taxon>
        <taxon>Arthropoda</taxon>
        <taxon>Hexapoda</taxon>
        <taxon>Insecta</taxon>
        <taxon>Pterygota</taxon>
        <taxon>Neoptera</taxon>
        <taxon>Endopterygota</taxon>
        <taxon>Lepidoptera</taxon>
        <taxon>Glossata</taxon>
        <taxon>Ditrysia</taxon>
        <taxon>Pyraloidea</taxon>
        <taxon>Crambidae</taxon>
        <taxon>Crambinae</taxon>
        <taxon>Diatraea</taxon>
    </lineage>
</organism>